<feature type="transmembrane region" description="Helical" evidence="1">
    <location>
        <begin position="138"/>
        <end position="161"/>
    </location>
</feature>
<feature type="transmembrane region" description="Helical" evidence="1">
    <location>
        <begin position="249"/>
        <end position="273"/>
    </location>
</feature>
<dbReference type="AlphaFoldDB" id="A0A1I6U692"/>
<sequence>MTTTMTHGRRVLRAMATDLAEAYRGGSAVERTCYRVAALLLVSGVVHLGVLLATGGQWSGPLSWRKPATFGLSFGLTLATLTWVLSFVPMRARTRSRLLVIFAAACAVEVAGITMQAWRRVPSHFIPPESATAADVVAAASAALGAVAIVGVITTATVVALRRHEELPPSMRLALRVGFLSLMVALAIGVLMMARGTVLTRVQGDVAQAFAFTAGLKPAHAATMHGVLVLPALAWSLRYAERSERFRLAVIRLASCGYGAFASVVVVAVLFGGDPTGGVPAVLEGTGFLALLAAGAVAIRAIATPRPTTWNVFQRRGRG</sequence>
<gene>
    <name evidence="2" type="ORF">SAMN05660874_04636</name>
</gene>
<proteinExistence type="predicted"/>
<feature type="transmembrane region" description="Helical" evidence="1">
    <location>
        <begin position="98"/>
        <end position="118"/>
    </location>
</feature>
<keyword evidence="3" id="KW-1185">Reference proteome</keyword>
<evidence type="ECO:0000256" key="1">
    <source>
        <dbReference type="SAM" id="Phobius"/>
    </source>
</evidence>
<reference evidence="3" key="1">
    <citation type="submission" date="2016-10" db="EMBL/GenBank/DDBJ databases">
        <authorList>
            <person name="Varghese N."/>
            <person name="Submissions S."/>
        </authorList>
    </citation>
    <scope>NUCLEOTIDE SEQUENCE [LARGE SCALE GENOMIC DNA]</scope>
    <source>
        <strain evidence="3">DSM 44771</strain>
    </source>
</reference>
<dbReference type="STRING" id="95161.SAMN05660874_04636"/>
<feature type="transmembrane region" description="Helical" evidence="1">
    <location>
        <begin position="219"/>
        <end position="237"/>
    </location>
</feature>
<name>A0A1I6U692_9PSEU</name>
<organism evidence="2 3">
    <name type="scientific">Saccharopolyspora flava</name>
    <dbReference type="NCBI Taxonomy" id="95161"/>
    <lineage>
        <taxon>Bacteria</taxon>
        <taxon>Bacillati</taxon>
        <taxon>Actinomycetota</taxon>
        <taxon>Actinomycetes</taxon>
        <taxon>Pseudonocardiales</taxon>
        <taxon>Pseudonocardiaceae</taxon>
        <taxon>Saccharopolyspora</taxon>
    </lineage>
</organism>
<accession>A0A1I6U692</accession>
<keyword evidence="1" id="KW-1133">Transmembrane helix</keyword>
<feature type="transmembrane region" description="Helical" evidence="1">
    <location>
        <begin position="33"/>
        <end position="56"/>
    </location>
</feature>
<dbReference type="RefSeq" id="WP_175548219.1">
    <property type="nucleotide sequence ID" value="NZ_FOZX01000009.1"/>
</dbReference>
<feature type="transmembrane region" description="Helical" evidence="1">
    <location>
        <begin position="173"/>
        <end position="194"/>
    </location>
</feature>
<dbReference type="EMBL" id="FOZX01000009">
    <property type="protein sequence ID" value="SFS96935.1"/>
    <property type="molecule type" value="Genomic_DNA"/>
</dbReference>
<keyword evidence="1" id="KW-0812">Transmembrane</keyword>
<dbReference type="Proteomes" id="UP000198852">
    <property type="component" value="Unassembled WGS sequence"/>
</dbReference>
<feature type="transmembrane region" description="Helical" evidence="1">
    <location>
        <begin position="68"/>
        <end position="86"/>
    </location>
</feature>
<evidence type="ECO:0000313" key="3">
    <source>
        <dbReference type="Proteomes" id="UP000198852"/>
    </source>
</evidence>
<feature type="transmembrane region" description="Helical" evidence="1">
    <location>
        <begin position="285"/>
        <end position="303"/>
    </location>
</feature>
<keyword evidence="1" id="KW-0472">Membrane</keyword>
<evidence type="ECO:0000313" key="2">
    <source>
        <dbReference type="EMBL" id="SFS96935.1"/>
    </source>
</evidence>
<protein>
    <submittedName>
        <fullName evidence="2">Uncharacterized protein</fullName>
    </submittedName>
</protein>